<organism evidence="2 3">
    <name type="scientific">Nostoc parmelioides FACHB-3921</name>
    <dbReference type="NCBI Taxonomy" id="2692909"/>
    <lineage>
        <taxon>Bacteria</taxon>
        <taxon>Bacillati</taxon>
        <taxon>Cyanobacteriota</taxon>
        <taxon>Cyanophyceae</taxon>
        <taxon>Nostocales</taxon>
        <taxon>Nostocaceae</taxon>
        <taxon>Nostoc</taxon>
    </lineage>
</organism>
<reference evidence="2 3" key="1">
    <citation type="journal article" date="2020" name="ISME J.">
        <title>Comparative genomics reveals insights into cyanobacterial evolution and habitat adaptation.</title>
        <authorList>
            <person name="Chen M.Y."/>
            <person name="Teng W.K."/>
            <person name="Zhao L."/>
            <person name="Hu C.X."/>
            <person name="Zhou Y.K."/>
            <person name="Han B.P."/>
            <person name="Song L.R."/>
            <person name="Shu W.S."/>
        </authorList>
    </citation>
    <scope>NUCLEOTIDE SEQUENCE [LARGE SCALE GENOMIC DNA]</scope>
    <source>
        <strain evidence="2 3">FACHB-3921</strain>
    </source>
</reference>
<proteinExistence type="predicted"/>
<dbReference type="EMBL" id="JACJQL010000112">
    <property type="protein sequence ID" value="MBD2255643.1"/>
    <property type="molecule type" value="Genomic_DNA"/>
</dbReference>
<keyword evidence="3" id="KW-1185">Reference proteome</keyword>
<accession>A0ABR8BND3</accession>
<feature type="domain" description="Telomere resolvase ResT/TelK catalytic" evidence="1">
    <location>
        <begin position="145"/>
        <end position="318"/>
    </location>
</feature>
<gene>
    <name evidence="2" type="ORF">H6G14_31095</name>
</gene>
<evidence type="ECO:0000313" key="2">
    <source>
        <dbReference type="EMBL" id="MBD2255643.1"/>
    </source>
</evidence>
<dbReference type="InterPro" id="IPR038280">
    <property type="entry name" value="ResT/TelK_cat_sf"/>
</dbReference>
<dbReference type="Proteomes" id="UP000621307">
    <property type="component" value="Unassembled WGS sequence"/>
</dbReference>
<dbReference type="InterPro" id="IPR032047">
    <property type="entry name" value="ResT/TelK_cat"/>
</dbReference>
<comment type="caution">
    <text evidence="2">The sequence shown here is derived from an EMBL/GenBank/DDBJ whole genome shotgun (WGS) entry which is preliminary data.</text>
</comment>
<evidence type="ECO:0000259" key="1">
    <source>
        <dbReference type="Pfam" id="PF16684"/>
    </source>
</evidence>
<protein>
    <recommendedName>
        <fullName evidence="1">Telomere resolvase ResT/TelK catalytic domain-containing protein</fullName>
    </recommendedName>
</protein>
<name>A0ABR8BND3_9NOSO</name>
<evidence type="ECO:0000313" key="3">
    <source>
        <dbReference type="Proteomes" id="UP000621307"/>
    </source>
</evidence>
<sequence length="537" mass="61547">MSSYIKFVEKNIRTAWVKEWTAEFLKGLSALFTKETIENYCQAKKAEFESECQKRTKNKDSETGWQNSAATNMSQIRNAIKAWQETTKLDESNSYPQQTKEGIVQQHLALLTMNYPSDFHKERMQPTNEKKAEQRSNLEPIQCVDEYTQKIDELLQSADHRELTVGLIAATGRRPSEIWVTAQFVQVGQFEVEFTGQIKNKGEEREAYKTYTLVESFKVVDALARLRRMPEIKELKKQTLAEVDSGRNNKMNAKVKEYFSSLINPPMGESELSAKNLRASYAAIAIYLFCPWKQSTNQFITERLGHVSDATATNYEDYQVCDKNGKPLTRGAWVERINENMIPSKEGQAGNYRIRMTEACKEYFDDTEFLPYADQISRMQELIRLARIGKSFENGEIVNQVIVTQNVESRQVENTSEGEEMKEVTETAKKPIKVRDLSEVSNADLFGSNAPNTGLEKIRRAVQAIKAFNEVQPEKASRWAINTKVLKDLTKSRTSVVENYLNSDEGRINVTDYNLQHGFTYQHNRGKGNITDFVKLV</sequence>
<dbReference type="Pfam" id="PF16684">
    <property type="entry name" value="ResT-TelK_cat"/>
    <property type="match status" value="1"/>
</dbReference>
<dbReference type="Gene3D" id="1.10.443.30">
    <property type="entry name" value="Telomere resolvase"/>
    <property type="match status" value="1"/>
</dbReference>
<dbReference type="RefSeq" id="WP_190572670.1">
    <property type="nucleotide sequence ID" value="NZ_JACJQL010000112.1"/>
</dbReference>